<dbReference type="EMBL" id="JACHFD010000013">
    <property type="protein sequence ID" value="MBB5352562.1"/>
    <property type="molecule type" value="Genomic_DNA"/>
</dbReference>
<evidence type="ECO:0000313" key="1">
    <source>
        <dbReference type="EMBL" id="MBB5352562.1"/>
    </source>
</evidence>
<proteinExistence type="predicted"/>
<comment type="caution">
    <text evidence="1">The sequence shown here is derived from an EMBL/GenBank/DDBJ whole genome shotgun (WGS) entry which is preliminary data.</text>
</comment>
<sequence length="41" mass="4866">MDAHQSLHYFENAPAHLWSRDPSRTYSDKHWTAVVDLDDPR</sequence>
<protein>
    <submittedName>
        <fullName evidence="1">Uncharacterized protein</fullName>
    </submittedName>
</protein>
<dbReference type="AlphaFoldDB" id="A0A840V3K3"/>
<keyword evidence="2" id="KW-1185">Reference proteome</keyword>
<evidence type="ECO:0000313" key="2">
    <source>
        <dbReference type="Proteomes" id="UP000557717"/>
    </source>
</evidence>
<dbReference type="Proteomes" id="UP000557717">
    <property type="component" value="Unassembled WGS sequence"/>
</dbReference>
<accession>A0A840V3K3</accession>
<gene>
    <name evidence="1" type="ORF">HNR46_002808</name>
</gene>
<reference evidence="1 2" key="1">
    <citation type="submission" date="2020-08" db="EMBL/GenBank/DDBJ databases">
        <title>Genomic Encyclopedia of Type Strains, Phase IV (KMG-IV): sequencing the most valuable type-strain genomes for metagenomic binning, comparative biology and taxonomic classification.</title>
        <authorList>
            <person name="Goeker M."/>
        </authorList>
    </citation>
    <scope>NUCLEOTIDE SEQUENCE [LARGE SCALE GENOMIC DNA]</scope>
    <source>
        <strain evidence="1 2">YC6886</strain>
    </source>
</reference>
<name>A0A840V3K3_9BACT</name>
<dbReference type="RefSeq" id="WP_281375585.1">
    <property type="nucleotide sequence ID" value="NZ_JACHFD010000013.1"/>
</dbReference>
<organism evidence="1 2">
    <name type="scientific">Haloferula luteola</name>
    <dbReference type="NCBI Taxonomy" id="595692"/>
    <lineage>
        <taxon>Bacteria</taxon>
        <taxon>Pseudomonadati</taxon>
        <taxon>Verrucomicrobiota</taxon>
        <taxon>Verrucomicrobiia</taxon>
        <taxon>Verrucomicrobiales</taxon>
        <taxon>Verrucomicrobiaceae</taxon>
        <taxon>Haloferula</taxon>
    </lineage>
</organism>